<dbReference type="GO" id="GO:0015225">
    <property type="term" value="F:biotin transmembrane transporter activity"/>
    <property type="evidence" value="ECO:0007669"/>
    <property type="project" value="UniProtKB-UniRule"/>
</dbReference>
<reference evidence="4" key="1">
    <citation type="submission" date="2014-08" db="EMBL/GenBank/DDBJ databases">
        <authorList>
            <person name="Falentin Helene"/>
        </authorList>
    </citation>
    <scope>NUCLEOTIDE SEQUENCE</scope>
</reference>
<feature type="transmembrane region" description="Helical" evidence="3">
    <location>
        <begin position="136"/>
        <end position="158"/>
    </location>
</feature>
<dbReference type="Pfam" id="PF02632">
    <property type="entry name" value="BioY"/>
    <property type="match status" value="1"/>
</dbReference>
<name>A0A068VQS4_PROFF</name>
<dbReference type="InterPro" id="IPR003784">
    <property type="entry name" value="BioY"/>
</dbReference>
<evidence type="ECO:0000256" key="1">
    <source>
        <dbReference type="ARBA" id="ARBA00010692"/>
    </source>
</evidence>
<gene>
    <name evidence="4" type="ORF">PFCIRM138_05045</name>
</gene>
<feature type="transmembrane region" description="Helical" evidence="3">
    <location>
        <begin position="49"/>
        <end position="68"/>
    </location>
</feature>
<dbReference type="GeneID" id="61221977"/>
<comment type="subcellular location">
    <subcellularLocation>
        <location evidence="2">Cell membrane</location>
        <topology evidence="2">Multi-pass membrane protein</topology>
    </subcellularLocation>
</comment>
<feature type="transmembrane region" description="Helical" evidence="3">
    <location>
        <begin position="106"/>
        <end position="124"/>
    </location>
</feature>
<feature type="transmembrane region" description="Helical" evidence="3">
    <location>
        <begin position="178"/>
        <end position="197"/>
    </location>
</feature>
<evidence type="ECO:0000313" key="4">
    <source>
        <dbReference type="EMBL" id="CEP27699.1"/>
    </source>
</evidence>
<keyword evidence="2" id="KW-0813">Transport</keyword>
<accession>A0A068VQS4</accession>
<organism evidence="4">
    <name type="scientific">Propionibacterium freudenreichii subsp. freudenreichii</name>
    <dbReference type="NCBI Taxonomy" id="66712"/>
    <lineage>
        <taxon>Bacteria</taxon>
        <taxon>Bacillati</taxon>
        <taxon>Actinomycetota</taxon>
        <taxon>Actinomycetes</taxon>
        <taxon>Propionibacteriales</taxon>
        <taxon>Propionibacteriaceae</taxon>
        <taxon>Propionibacterium</taxon>
    </lineage>
</organism>
<dbReference type="PANTHER" id="PTHR34295:SF1">
    <property type="entry name" value="BIOTIN TRANSPORTER BIOY"/>
    <property type="match status" value="1"/>
</dbReference>
<keyword evidence="3" id="KW-0812">Transmembrane</keyword>
<keyword evidence="2 3" id="KW-0472">Membrane</keyword>
<feature type="transmembrane region" description="Helical" evidence="3">
    <location>
        <begin position="75"/>
        <end position="94"/>
    </location>
</feature>
<dbReference type="PANTHER" id="PTHR34295">
    <property type="entry name" value="BIOTIN TRANSPORTER BIOY"/>
    <property type="match status" value="1"/>
</dbReference>
<comment type="similarity">
    <text evidence="1 2">Belongs to the BioY family.</text>
</comment>
<proteinExistence type="inferred from homology"/>
<evidence type="ECO:0000256" key="3">
    <source>
        <dbReference type="SAM" id="Phobius"/>
    </source>
</evidence>
<protein>
    <recommendedName>
        <fullName evidence="2">Biotin transporter</fullName>
    </recommendedName>
</protein>
<dbReference type="EMBL" id="LM676441">
    <property type="protein sequence ID" value="CEP27699.1"/>
    <property type="molecule type" value="Genomic_DNA"/>
</dbReference>
<feature type="transmembrane region" description="Helical" evidence="3">
    <location>
        <begin position="24"/>
        <end position="43"/>
    </location>
</feature>
<dbReference type="PIRSF" id="PIRSF016661">
    <property type="entry name" value="BioY"/>
    <property type="match status" value="1"/>
</dbReference>
<dbReference type="GO" id="GO:0005886">
    <property type="term" value="C:plasma membrane"/>
    <property type="evidence" value="ECO:0007669"/>
    <property type="project" value="UniProtKB-SubCell"/>
</dbReference>
<dbReference type="RefSeq" id="WP_013161257.1">
    <property type="nucleotide sequence ID" value="NZ_HG975462.1"/>
</dbReference>
<keyword evidence="2" id="KW-1003">Cell membrane</keyword>
<keyword evidence="3" id="KW-1133">Transmembrane helix</keyword>
<sequence>MTATPAKAGTVVEEAGKGFQASDLALIAVFAALMAVFALIPPIFTVGAIPFSLAMIIVLLAPLVLGSIRGGASMALYILVGVAGLPVFAGGASGPAKLIGPSGGYLVGYIACGLICGAIMTALVRRRPGRRVLPVLLCLIAVVGVGVVHVFGVAWFMVGPLHLTLGKAIATTAVFLPWDILKAVLAGLLATAVFLAYPRLMPRPRNSAK</sequence>
<evidence type="ECO:0000256" key="2">
    <source>
        <dbReference type="PIRNR" id="PIRNR016661"/>
    </source>
</evidence>
<dbReference type="Gene3D" id="1.10.1760.20">
    <property type="match status" value="1"/>
</dbReference>
<dbReference type="AlphaFoldDB" id="A0A068VQS4"/>